<keyword evidence="3" id="KW-1185">Reference proteome</keyword>
<evidence type="ECO:0000313" key="2">
    <source>
        <dbReference type="EMBL" id="GED97036.1"/>
    </source>
</evidence>
<dbReference type="AlphaFoldDB" id="A0A7I9UW22"/>
<proteinExistence type="predicted"/>
<organism evidence="2 3">
    <name type="scientific">Gordonia crocea</name>
    <dbReference type="NCBI Taxonomy" id="589162"/>
    <lineage>
        <taxon>Bacteria</taxon>
        <taxon>Bacillati</taxon>
        <taxon>Actinomycetota</taxon>
        <taxon>Actinomycetes</taxon>
        <taxon>Mycobacteriales</taxon>
        <taxon>Gordoniaceae</taxon>
        <taxon>Gordonia</taxon>
    </lineage>
</organism>
<dbReference type="Proteomes" id="UP000444980">
    <property type="component" value="Unassembled WGS sequence"/>
</dbReference>
<comment type="caution">
    <text evidence="2">The sequence shown here is derived from an EMBL/GenBank/DDBJ whole genome shotgun (WGS) entry which is preliminary data.</text>
</comment>
<dbReference type="Gene3D" id="3.40.50.1820">
    <property type="entry name" value="alpha/beta hydrolase"/>
    <property type="match status" value="1"/>
</dbReference>
<dbReference type="SUPFAM" id="SSF53474">
    <property type="entry name" value="alpha/beta-Hydrolases"/>
    <property type="match status" value="1"/>
</dbReference>
<keyword evidence="1" id="KW-0732">Signal</keyword>
<dbReference type="InterPro" id="IPR029058">
    <property type="entry name" value="AB_hydrolase_fold"/>
</dbReference>
<dbReference type="Pfam" id="PF03583">
    <property type="entry name" value="LIP"/>
    <property type="match status" value="1"/>
</dbReference>
<dbReference type="PANTHER" id="PTHR34853:SF1">
    <property type="entry name" value="LIPASE 5"/>
    <property type="match status" value="1"/>
</dbReference>
<evidence type="ECO:0000256" key="1">
    <source>
        <dbReference type="SAM" id="SignalP"/>
    </source>
</evidence>
<dbReference type="InterPro" id="IPR005152">
    <property type="entry name" value="Lipase_secreted"/>
</dbReference>
<feature type="signal peptide" evidence="1">
    <location>
        <begin position="1"/>
        <end position="18"/>
    </location>
</feature>
<dbReference type="GO" id="GO:0004806">
    <property type="term" value="F:triacylglycerol lipase activity"/>
    <property type="evidence" value="ECO:0007669"/>
    <property type="project" value="InterPro"/>
</dbReference>
<dbReference type="GO" id="GO:0016042">
    <property type="term" value="P:lipid catabolic process"/>
    <property type="evidence" value="ECO:0007669"/>
    <property type="project" value="InterPro"/>
</dbReference>
<reference evidence="3" key="1">
    <citation type="submission" date="2019-06" db="EMBL/GenBank/DDBJ databases">
        <title>Gordonia isolated from sludge of a wastewater treatment plant.</title>
        <authorList>
            <person name="Tamura T."/>
            <person name="Aoyama K."/>
            <person name="Kang Y."/>
            <person name="Saito S."/>
            <person name="Akiyama N."/>
            <person name="Yazawa K."/>
            <person name="Gonoi T."/>
            <person name="Mikami Y."/>
        </authorList>
    </citation>
    <scope>NUCLEOTIDE SEQUENCE [LARGE SCALE GENOMIC DNA]</scope>
    <source>
        <strain evidence="3">NBRC 107697</strain>
    </source>
</reference>
<gene>
    <name evidence="2" type="ORF">nbrc107697_10750</name>
</gene>
<dbReference type="RefSeq" id="WP_161926422.1">
    <property type="nucleotide sequence ID" value="NZ_BJOU01000001.1"/>
</dbReference>
<dbReference type="PANTHER" id="PTHR34853">
    <property type="match status" value="1"/>
</dbReference>
<dbReference type="EMBL" id="BJOU01000001">
    <property type="protein sequence ID" value="GED97036.1"/>
    <property type="molecule type" value="Genomic_DNA"/>
</dbReference>
<protein>
    <submittedName>
        <fullName evidence="2">Lipase</fullName>
    </submittedName>
</protein>
<dbReference type="PIRSF" id="PIRSF029171">
    <property type="entry name" value="Esterase_LipA"/>
    <property type="match status" value="1"/>
</dbReference>
<feature type="chain" id="PRO_5039101835" evidence="1">
    <location>
        <begin position="19"/>
        <end position="387"/>
    </location>
</feature>
<dbReference type="OrthoDB" id="9798122at2"/>
<name>A0A7I9UW22_9ACTN</name>
<accession>A0A7I9UW22</accession>
<evidence type="ECO:0000313" key="3">
    <source>
        <dbReference type="Proteomes" id="UP000444980"/>
    </source>
</evidence>
<sequence>MRIATVLLGAALATTALPTTVLPTTVLPTTVLPTAAAAPATGTVLEQSAVPAADLPSGAVRGVKVLYATRDENGRPARSTGVVYYPRGTAPAGGWKVVSWAHGTSGISAPCAPSGRPGKFHDANQPTIAGALRRGYVVTASDYIGLGGGGTAEYLGGRSVAYNVIDMVRAARGIDPAIGRRWVSLGHSQGGHAALWAARVAPRYAPELPVLGTVALAPVSQITTIVPAMQDPHVPDFGAFNQLSVFGLYVLSGLDHARPEVHAQRLLTPAGRYWLAQARTTCLDGLGARMRSVTPGSLYARAATSSPSYMSALARYGDIPATGFTRPVRLQQGLTDYVVTPAATAVLEGQLRRGGAAVSMGVYPGDHMGVTRQSLADTMATVARYFR</sequence>